<evidence type="ECO:0000313" key="2">
    <source>
        <dbReference type="EMBL" id="EKU77925.1"/>
    </source>
</evidence>
<proteinExistence type="predicted"/>
<dbReference type="PATRIC" id="fig|883156.3.peg.1442"/>
<feature type="domain" description="Beta-lactamase class A catalytic" evidence="1">
    <location>
        <begin position="49"/>
        <end position="243"/>
    </location>
</feature>
<sequence>MEKILAGRGLGIELDNLIKETAPDGQISYLVARLDDERAMAEITGRGLTTVHASASMIKVLIMAALFAKVADGDLALDMTVKLSETPKVLGGGALQELESNHRFSYLELCRLMMVLSDNWATNLLITKLGMDYVNEFAKSLGLHDTRLNRYMMDSKARAEGRENVMTVLDLMTLYEYIYSQRETGPLGHEMWQLLGRQQFRDKLPFYWGEDVVFHHKTGVLDDVEHDGGLLPLVKGTFSIIVFISKVPNTEGILLGARMGRCIKDFLENKLP</sequence>
<dbReference type="PANTHER" id="PTHR35333">
    <property type="entry name" value="BETA-LACTAMASE"/>
    <property type="match status" value="1"/>
</dbReference>
<evidence type="ECO:0000313" key="3">
    <source>
        <dbReference type="Proteomes" id="UP000009891"/>
    </source>
</evidence>
<dbReference type="HOGENOM" id="CLU_031960_9_2_9"/>
<evidence type="ECO:0000259" key="1">
    <source>
        <dbReference type="Pfam" id="PF13354"/>
    </source>
</evidence>
<dbReference type="GO" id="GO:0008800">
    <property type="term" value="F:beta-lactamase activity"/>
    <property type="evidence" value="ECO:0007669"/>
    <property type="project" value="InterPro"/>
</dbReference>
<dbReference type="AlphaFoldDB" id="K9DKM4"/>
<accession>K9DKM4</accession>
<dbReference type="OrthoDB" id="9775096at2"/>
<dbReference type="Proteomes" id="UP000009891">
    <property type="component" value="Unassembled WGS sequence"/>
</dbReference>
<dbReference type="RefSeq" id="WP_006556370.1">
    <property type="nucleotide sequence ID" value="NZ_JH992937.1"/>
</dbReference>
<dbReference type="EMBL" id="AHAF01000016">
    <property type="protein sequence ID" value="EKU77925.1"/>
    <property type="molecule type" value="Genomic_DNA"/>
</dbReference>
<organism evidence="2 3">
    <name type="scientific">Veillonella seminalis ACS-216-V-Col6b</name>
    <dbReference type="NCBI Taxonomy" id="883156"/>
    <lineage>
        <taxon>Bacteria</taxon>
        <taxon>Bacillati</taxon>
        <taxon>Bacillota</taxon>
        <taxon>Negativicutes</taxon>
        <taxon>Veillonellales</taxon>
        <taxon>Veillonellaceae</taxon>
        <taxon>Veillonella</taxon>
    </lineage>
</organism>
<dbReference type="PANTHER" id="PTHR35333:SF3">
    <property type="entry name" value="BETA-LACTAMASE-TYPE TRANSPEPTIDASE FOLD CONTAINING PROTEIN"/>
    <property type="match status" value="1"/>
</dbReference>
<dbReference type="GO" id="GO:0046677">
    <property type="term" value="P:response to antibiotic"/>
    <property type="evidence" value="ECO:0007669"/>
    <property type="project" value="InterPro"/>
</dbReference>
<dbReference type="InterPro" id="IPR045155">
    <property type="entry name" value="Beta-lactam_cat"/>
</dbReference>
<comment type="caution">
    <text evidence="2">The sequence shown here is derived from an EMBL/GenBank/DDBJ whole genome shotgun (WGS) entry which is preliminary data.</text>
</comment>
<reference evidence="2 3" key="1">
    <citation type="submission" date="2012-09" db="EMBL/GenBank/DDBJ databases">
        <title>The Genome Sequence of Veillonella ratti ACS-216-V-COL6B.</title>
        <authorList>
            <consortium name="The Broad Institute Genome Sequencing Platform"/>
            <person name="Earl A."/>
            <person name="Ward D."/>
            <person name="Feldgarden M."/>
            <person name="Gevers D."/>
            <person name="Saerens B."/>
            <person name="Vaneechoutte M."/>
            <person name="Walker B."/>
            <person name="Young S.K."/>
            <person name="Zeng Q."/>
            <person name="Gargeya S."/>
            <person name="Fitzgerald M."/>
            <person name="Haas B."/>
            <person name="Abouelleil A."/>
            <person name="Alvarado L."/>
            <person name="Arachchi H.M."/>
            <person name="Berlin A."/>
            <person name="Chapman S.B."/>
            <person name="Goldberg J."/>
            <person name="Griggs A."/>
            <person name="Gujja S."/>
            <person name="Hansen M."/>
            <person name="Howarth C."/>
            <person name="Imamovic A."/>
            <person name="Larimer J."/>
            <person name="McCowen C."/>
            <person name="Montmayeur A."/>
            <person name="Murphy C."/>
            <person name="Neiman D."/>
            <person name="Pearson M."/>
            <person name="Priest M."/>
            <person name="Roberts A."/>
            <person name="Saif S."/>
            <person name="Shea T."/>
            <person name="Sisk P."/>
            <person name="Sykes S."/>
            <person name="Wortman J."/>
            <person name="Nusbaum C."/>
            <person name="Birren B."/>
        </authorList>
    </citation>
    <scope>NUCLEOTIDE SEQUENCE [LARGE SCALE GENOMIC DNA]</scope>
    <source>
        <strain evidence="2 3">ACS-216-V-Col6b</strain>
    </source>
</reference>
<dbReference type="Pfam" id="PF13354">
    <property type="entry name" value="Beta-lactamase2"/>
    <property type="match status" value="1"/>
</dbReference>
<dbReference type="GO" id="GO:0030655">
    <property type="term" value="P:beta-lactam antibiotic catabolic process"/>
    <property type="evidence" value="ECO:0007669"/>
    <property type="project" value="InterPro"/>
</dbReference>
<dbReference type="InterPro" id="IPR000871">
    <property type="entry name" value="Beta-lactam_class-A"/>
</dbReference>
<dbReference type="InterPro" id="IPR012338">
    <property type="entry name" value="Beta-lactam/transpept-like"/>
</dbReference>
<dbReference type="eggNOG" id="COG2367">
    <property type="taxonomic scope" value="Bacteria"/>
</dbReference>
<name>K9DKM4_9FIRM</name>
<dbReference type="Gene3D" id="3.40.710.10">
    <property type="entry name" value="DD-peptidase/beta-lactamase superfamily"/>
    <property type="match status" value="1"/>
</dbReference>
<protein>
    <recommendedName>
        <fullName evidence="1">Beta-lactamase class A catalytic domain-containing protein</fullName>
    </recommendedName>
</protein>
<dbReference type="STRING" id="883156.HMPREF9282_01483"/>
<gene>
    <name evidence="2" type="ORF">HMPREF9282_01483</name>
</gene>
<keyword evidence="3" id="KW-1185">Reference proteome</keyword>
<dbReference type="SUPFAM" id="SSF56601">
    <property type="entry name" value="beta-lactamase/transpeptidase-like"/>
    <property type="match status" value="1"/>
</dbReference>